<feature type="signal peptide" evidence="13">
    <location>
        <begin position="1"/>
        <end position="16"/>
    </location>
</feature>
<dbReference type="GO" id="GO:0012505">
    <property type="term" value="C:endomembrane system"/>
    <property type="evidence" value="ECO:0007669"/>
    <property type="project" value="UniProtKB-SubCell"/>
</dbReference>
<protein>
    <recommendedName>
        <fullName evidence="4 10">Mannan endo-1,6-alpha-mannosidase</fullName>
        <ecNumber evidence="4 10">3.2.1.101</ecNumber>
    </recommendedName>
</protein>
<dbReference type="GO" id="GO:0009272">
    <property type="term" value="P:fungal-type cell wall biogenesis"/>
    <property type="evidence" value="ECO:0007669"/>
    <property type="project" value="TreeGrafter"/>
</dbReference>
<dbReference type="AlphaFoldDB" id="A0AA38S156"/>
<dbReference type="InterPro" id="IPR008928">
    <property type="entry name" value="6-hairpin_glycosidase_sf"/>
</dbReference>
<dbReference type="GO" id="GO:0008496">
    <property type="term" value="F:mannan endo-1,6-alpha-mannosidase activity"/>
    <property type="evidence" value="ECO:0007669"/>
    <property type="project" value="UniProtKB-UniRule"/>
</dbReference>
<evidence type="ECO:0000256" key="6">
    <source>
        <dbReference type="ARBA" id="ARBA00022801"/>
    </source>
</evidence>
<dbReference type="PANTHER" id="PTHR12145:SF36">
    <property type="entry name" value="MANNAN ENDO-1,6-ALPHA-MANNOSIDASE DCW1"/>
    <property type="match status" value="1"/>
</dbReference>
<dbReference type="EMBL" id="JANBVN010000097">
    <property type="protein sequence ID" value="KAJ9144751.1"/>
    <property type="molecule type" value="Genomic_DNA"/>
</dbReference>
<keyword evidence="12" id="KW-0812">Transmembrane</keyword>
<keyword evidence="12" id="KW-1133">Transmembrane helix</keyword>
<comment type="caution">
    <text evidence="14">The sequence shown here is derived from an EMBL/GenBank/DDBJ whole genome shotgun (WGS) entry which is preliminary data.</text>
</comment>
<keyword evidence="6 10" id="KW-0378">Hydrolase</keyword>
<accession>A0AA38S156</accession>
<keyword evidence="15" id="KW-1185">Reference proteome</keyword>
<feature type="transmembrane region" description="Helical" evidence="12">
    <location>
        <begin position="444"/>
        <end position="463"/>
    </location>
</feature>
<keyword evidence="9 10" id="KW-0326">Glycosidase</keyword>
<keyword evidence="7 12" id="KW-0472">Membrane</keyword>
<evidence type="ECO:0000256" key="13">
    <source>
        <dbReference type="SAM" id="SignalP"/>
    </source>
</evidence>
<dbReference type="InterPro" id="IPR014480">
    <property type="entry name" value="Mannan-1_6-alpha_mannosidase"/>
</dbReference>
<gene>
    <name evidence="14" type="ORF">NKR19_g6353</name>
</gene>
<feature type="compositionally biased region" description="Gly residues" evidence="11">
    <location>
        <begin position="402"/>
        <end position="421"/>
    </location>
</feature>
<dbReference type="SUPFAM" id="SSF48208">
    <property type="entry name" value="Six-hairpin glycosidases"/>
    <property type="match status" value="1"/>
</dbReference>
<evidence type="ECO:0000256" key="5">
    <source>
        <dbReference type="ARBA" id="ARBA00022729"/>
    </source>
</evidence>
<evidence type="ECO:0000256" key="1">
    <source>
        <dbReference type="ARBA" id="ARBA00001452"/>
    </source>
</evidence>
<evidence type="ECO:0000256" key="10">
    <source>
        <dbReference type="PIRNR" id="PIRNR016302"/>
    </source>
</evidence>
<evidence type="ECO:0000256" key="8">
    <source>
        <dbReference type="ARBA" id="ARBA00023180"/>
    </source>
</evidence>
<evidence type="ECO:0000256" key="4">
    <source>
        <dbReference type="ARBA" id="ARBA00012350"/>
    </source>
</evidence>
<dbReference type="EC" id="3.2.1.101" evidence="4 10"/>
<dbReference type="GO" id="GO:0016052">
    <property type="term" value="P:carbohydrate catabolic process"/>
    <property type="evidence" value="ECO:0007669"/>
    <property type="project" value="InterPro"/>
</dbReference>
<sequence>MKSSAVSALFWGAALGAIKVDLNDTSSIKDAAASVAKGLIAYYDGDQPGKIPGILPGPPPSGDYYWGESGQMWNTLIAYAHAMGDSSYNDLIAKGLLWQTGPGDNFMPANWSTALGNDDQGMWAMAAMTAAETNFTTGQSNNWLRLAQNVFDNMASPSRWNETGGEDSCGGGLRWQVFTFNAGYDYKNSISTGMLFNLASRLARLTGNATYAEWADKTWTWMEDVGFLTPSGAIYDGAHVATNCTDINKMQFSYNLGVFIEGAAHMYNSTSGGDVWRDRLGTLVNGTSYFTDDNCVPVEPACEGTGRCTTDMLMFKSVLLRGLSATAEFAPHTVGRVGCVLDAAANATAAACGGEGDDKGAQCGFVWTEGKDDGLHGAGQQMNALAALTGEYRLRVAPPDGGAAGGNGSATGGGTGGGGSGSPTQSGAAPTSSKNGAGMTADRAGAGILLAAAVLAVGFTALLA</sequence>
<dbReference type="Proteomes" id="UP001174691">
    <property type="component" value="Unassembled WGS sequence"/>
</dbReference>
<dbReference type="PANTHER" id="PTHR12145">
    <property type="entry name" value="MANNAN ENDO-1,6-ALPHA-MANNOSIDASE DCW1"/>
    <property type="match status" value="1"/>
</dbReference>
<keyword evidence="8" id="KW-0325">Glycoprotein</keyword>
<evidence type="ECO:0000256" key="11">
    <source>
        <dbReference type="SAM" id="MobiDB-lite"/>
    </source>
</evidence>
<feature type="chain" id="PRO_5041307171" description="Mannan endo-1,6-alpha-mannosidase" evidence="13">
    <location>
        <begin position="17"/>
        <end position="464"/>
    </location>
</feature>
<feature type="region of interest" description="Disordered" evidence="11">
    <location>
        <begin position="398"/>
        <end position="437"/>
    </location>
</feature>
<dbReference type="PIRSF" id="PIRSF016302">
    <property type="entry name" value="Man_a_manosd"/>
    <property type="match status" value="1"/>
</dbReference>
<evidence type="ECO:0000256" key="2">
    <source>
        <dbReference type="ARBA" id="ARBA00004308"/>
    </source>
</evidence>
<organism evidence="14 15">
    <name type="scientific">Coniochaeta hoffmannii</name>
    <dbReference type="NCBI Taxonomy" id="91930"/>
    <lineage>
        <taxon>Eukaryota</taxon>
        <taxon>Fungi</taxon>
        <taxon>Dikarya</taxon>
        <taxon>Ascomycota</taxon>
        <taxon>Pezizomycotina</taxon>
        <taxon>Sordariomycetes</taxon>
        <taxon>Sordariomycetidae</taxon>
        <taxon>Coniochaetales</taxon>
        <taxon>Coniochaetaceae</taxon>
        <taxon>Coniochaeta</taxon>
    </lineage>
</organism>
<evidence type="ECO:0000256" key="9">
    <source>
        <dbReference type="ARBA" id="ARBA00023295"/>
    </source>
</evidence>
<reference evidence="14" key="1">
    <citation type="submission" date="2022-07" db="EMBL/GenBank/DDBJ databases">
        <title>Fungi with potential for degradation of polypropylene.</title>
        <authorList>
            <person name="Gostincar C."/>
        </authorList>
    </citation>
    <scope>NUCLEOTIDE SEQUENCE</scope>
    <source>
        <strain evidence="14">EXF-13287</strain>
    </source>
</reference>
<name>A0AA38S156_9PEZI</name>
<comment type="subcellular location">
    <subcellularLocation>
        <location evidence="2">Endomembrane system</location>
    </subcellularLocation>
</comment>
<evidence type="ECO:0000256" key="7">
    <source>
        <dbReference type="ARBA" id="ARBA00023136"/>
    </source>
</evidence>
<proteinExistence type="inferred from homology"/>
<comment type="similarity">
    <text evidence="3 10">Belongs to the glycosyl hydrolase 76 family.</text>
</comment>
<dbReference type="InterPro" id="IPR005198">
    <property type="entry name" value="Glyco_hydro_76"/>
</dbReference>
<evidence type="ECO:0000256" key="12">
    <source>
        <dbReference type="SAM" id="Phobius"/>
    </source>
</evidence>
<comment type="catalytic activity">
    <reaction evidence="1 10">
        <text>Random hydrolysis of (1-&gt;6)-alpha-D-mannosidic linkages in unbranched (1-&gt;6)-mannans.</text>
        <dbReference type="EC" id="3.2.1.101"/>
    </reaction>
</comment>
<dbReference type="Pfam" id="PF03663">
    <property type="entry name" value="Glyco_hydro_76"/>
    <property type="match status" value="1"/>
</dbReference>
<dbReference type="Gene3D" id="1.50.10.20">
    <property type="match status" value="1"/>
</dbReference>
<keyword evidence="5 13" id="KW-0732">Signal</keyword>
<evidence type="ECO:0000256" key="3">
    <source>
        <dbReference type="ARBA" id="ARBA00009699"/>
    </source>
</evidence>
<evidence type="ECO:0000313" key="14">
    <source>
        <dbReference type="EMBL" id="KAJ9144751.1"/>
    </source>
</evidence>
<evidence type="ECO:0000313" key="15">
    <source>
        <dbReference type="Proteomes" id="UP001174691"/>
    </source>
</evidence>
<dbReference type="FunFam" id="1.50.10.20:FF:000006">
    <property type="entry name" value="Mannan endo-1,6-alpha-mannosidase"/>
    <property type="match status" value="1"/>
</dbReference>